<feature type="compositionally biased region" description="Low complexity" evidence="1">
    <location>
        <begin position="127"/>
        <end position="142"/>
    </location>
</feature>
<name>A0ABY3T490_9GAMM</name>
<feature type="region of interest" description="Disordered" evidence="1">
    <location>
        <begin position="1"/>
        <end position="63"/>
    </location>
</feature>
<evidence type="ECO:0000313" key="3">
    <source>
        <dbReference type="Proteomes" id="UP001054801"/>
    </source>
</evidence>
<dbReference type="EMBL" id="CP091244">
    <property type="protein sequence ID" value="UJS26434.1"/>
    <property type="molecule type" value="Genomic_DNA"/>
</dbReference>
<dbReference type="Proteomes" id="UP001054801">
    <property type="component" value="Chromosome"/>
</dbReference>
<accession>A0ABY3T490</accession>
<reference evidence="2" key="1">
    <citation type="journal article" date="2022" name="Microorganisms">
        <title>Two New Species of Filamentous Sulfur Bacteria of the Genus Thiothrix, Thiothrix winogradskyi sp. nov. and 'Candidatus Thiothrix sulfatifontis' sp. nov.</title>
        <authorList>
            <person name="Ravin N.V."/>
            <person name="Rossetti S."/>
            <person name="Beletsky A.V."/>
            <person name="Kadnikov V.V."/>
            <person name="Rudenko T.S."/>
            <person name="Smolyakov D.D."/>
            <person name="Moskvitina M.I."/>
            <person name="Gureeva M.V."/>
            <person name="Mardanov A.V."/>
            <person name="Grabovich M.Y."/>
        </authorList>
    </citation>
    <scope>NUCLEOTIDE SEQUENCE</scope>
    <source>
        <strain evidence="2">CT3</strain>
    </source>
</reference>
<sequence length="142" mass="15211">MQQHTSETFPPGTATQYRLGRQPAGRLRWNQQARTRSAQRGKRLSDRRRATGGMDGPDSPPVVPVVLPAQQEGRRWPDPHYLRKATGSVQQSTPVGCHYLTHSIRCIAGEIPPGKAKPLPGGRCDQAASAASAPAASRGGAV</sequence>
<protein>
    <submittedName>
        <fullName evidence="2">Uncharacterized protein</fullName>
    </submittedName>
</protein>
<feature type="compositionally biased region" description="Polar residues" evidence="1">
    <location>
        <begin position="1"/>
        <end position="16"/>
    </location>
</feature>
<proteinExistence type="predicted"/>
<gene>
    <name evidence="2" type="ORF">L2Y54_10435</name>
</gene>
<evidence type="ECO:0000313" key="2">
    <source>
        <dbReference type="EMBL" id="UJS26434.1"/>
    </source>
</evidence>
<evidence type="ECO:0000256" key="1">
    <source>
        <dbReference type="SAM" id="MobiDB-lite"/>
    </source>
</evidence>
<organism evidence="2 3">
    <name type="scientific">Thiothrix winogradskyi</name>
    <dbReference type="NCBI Taxonomy" id="96472"/>
    <lineage>
        <taxon>Bacteria</taxon>
        <taxon>Pseudomonadati</taxon>
        <taxon>Pseudomonadota</taxon>
        <taxon>Gammaproteobacteria</taxon>
        <taxon>Thiotrichales</taxon>
        <taxon>Thiotrichaceae</taxon>
        <taxon>Thiothrix</taxon>
    </lineage>
</organism>
<keyword evidence="3" id="KW-1185">Reference proteome</keyword>
<feature type="region of interest" description="Disordered" evidence="1">
    <location>
        <begin position="110"/>
        <end position="142"/>
    </location>
</feature>
<dbReference type="RefSeq" id="WP_236501828.1">
    <property type="nucleotide sequence ID" value="NZ_CP091244.1"/>
</dbReference>